<keyword evidence="4 11" id="KW-0328">Glycosyltransferase</keyword>
<protein>
    <recommendedName>
        <fullName evidence="2 11">Chitin synthase</fullName>
        <ecNumber evidence="2 11">2.4.1.16</ecNumber>
    </recommendedName>
</protein>
<keyword evidence="7 11" id="KW-1133">Transmembrane helix</keyword>
<comment type="catalytic activity">
    <reaction evidence="11">
        <text>[(1-&gt;4)-N-acetyl-beta-D-glucosaminyl](n) + UDP-N-acetyl-alpha-D-glucosamine = [(1-&gt;4)-N-acetyl-beta-D-glucosaminyl](n+1) + UDP + H(+)</text>
        <dbReference type="Rhea" id="RHEA:16637"/>
        <dbReference type="Rhea" id="RHEA-COMP:9593"/>
        <dbReference type="Rhea" id="RHEA-COMP:9595"/>
        <dbReference type="ChEBI" id="CHEBI:15378"/>
        <dbReference type="ChEBI" id="CHEBI:17029"/>
        <dbReference type="ChEBI" id="CHEBI:57705"/>
        <dbReference type="ChEBI" id="CHEBI:58223"/>
        <dbReference type="EC" id="2.4.1.16"/>
    </reaction>
</comment>
<keyword evidence="6 11" id="KW-0812">Transmembrane</keyword>
<sequence>MESQQPEVDPRPEMANLYYIGQDDQSSDADPFNSVYNEFDDNKTIEPIAGDDSDLNLFNTSDPLLEKQTPSLNIRRYPTKKIKLEHGHILSLDYPVPSTIQNAVQQEFWESKELGEEFSQLRYTVAVCDPDDFVPRRGYNLRPAMYNRHTELLIAMTYRDENKVLTSRTLHAVMQNIRDICRARSDNTLDTLATFGVFQEGIMKKAVDGKETVAHIFDYTTQLSVTENQELVKPQDDDPMSFPPIQMILCCIKQRSTGKVNSHRWIFNGFCRILNPEVVVLLDTGTKPPRKSLLALWQSFYNDKSLGAAYGEVTSSINGNLDYLNPYVAAQTFAYEKDNVLEKPLESTLGYVTGGLFSAYRYRAVMGRLLEQYFNGDLTLAKKLGKNGLEGMNILKKNIFFAGDRILAFETLAKRGSRWRLSFVKAAKCEVEVPRNLVELMAQRRQDFNRAFAASIHTAIHVGQIYKSDHGPIQLLLFHLQLLYNLAHFILSWFSLGTYGAHLIASIFQLRLWRLLITWWADLIGMSCVANILMVYAFCNWHDVILHVPATDNTSALPQATSQKDKKSAFIEEVDRLQLDIDTQFSEAVQRALKPPDAEGDGWEPMSLEDSYKSFRTYLVLLWISSNILLVIYYSATGTNRFCFTDIPITRLWNYTVATMWSIVVLSLFLFAGSMWFLAKTGVLSCFRKRYVYTIHLLHVVLSYV</sequence>
<feature type="transmembrane region" description="Helical" evidence="11">
    <location>
        <begin position="517"/>
        <end position="538"/>
    </location>
</feature>
<evidence type="ECO:0000256" key="2">
    <source>
        <dbReference type="ARBA" id="ARBA00012543"/>
    </source>
</evidence>
<comment type="function">
    <text evidence="11">Polymerizes chitin, a structural polymer of the cell wall and septum, by transferring the sugar moiety of UDP-GlcNAc to the non-reducing end of the growing chitin polymer.</text>
</comment>
<gene>
    <name evidence="13" type="ORF">N7493_000366</name>
</gene>
<feature type="transmembrane region" description="Helical" evidence="11">
    <location>
        <begin position="615"/>
        <end position="636"/>
    </location>
</feature>
<evidence type="ECO:0000256" key="6">
    <source>
        <dbReference type="ARBA" id="ARBA00022692"/>
    </source>
</evidence>
<dbReference type="Pfam" id="PF08407">
    <property type="entry name" value="Chitin_synth_1N"/>
    <property type="match status" value="1"/>
</dbReference>
<feature type="domain" description="Chitin synthase N-terminal" evidence="12">
    <location>
        <begin position="79"/>
        <end position="151"/>
    </location>
</feature>
<dbReference type="Proteomes" id="UP001215712">
    <property type="component" value="Unassembled WGS sequence"/>
</dbReference>
<evidence type="ECO:0000313" key="14">
    <source>
        <dbReference type="Proteomes" id="UP001215712"/>
    </source>
</evidence>
<evidence type="ECO:0000256" key="8">
    <source>
        <dbReference type="ARBA" id="ARBA00023136"/>
    </source>
</evidence>
<keyword evidence="14" id="KW-1185">Reference proteome</keyword>
<comment type="subcellular location">
    <subcellularLocation>
        <location evidence="1 11">Cell membrane</location>
        <topology evidence="1 11">Multi-pass membrane protein</topology>
    </subcellularLocation>
</comment>
<evidence type="ECO:0000256" key="7">
    <source>
        <dbReference type="ARBA" id="ARBA00022989"/>
    </source>
</evidence>
<keyword evidence="8 11" id="KW-0472">Membrane</keyword>
<feature type="transmembrane region" description="Helical" evidence="11">
    <location>
        <begin position="657"/>
        <end position="679"/>
    </location>
</feature>
<organism evidence="13 14">
    <name type="scientific">Penicillium malachiteum</name>
    <dbReference type="NCBI Taxonomy" id="1324776"/>
    <lineage>
        <taxon>Eukaryota</taxon>
        <taxon>Fungi</taxon>
        <taxon>Dikarya</taxon>
        <taxon>Ascomycota</taxon>
        <taxon>Pezizomycotina</taxon>
        <taxon>Eurotiomycetes</taxon>
        <taxon>Eurotiomycetidae</taxon>
        <taxon>Eurotiales</taxon>
        <taxon>Aspergillaceae</taxon>
        <taxon>Penicillium</taxon>
    </lineage>
</organism>
<evidence type="ECO:0000256" key="5">
    <source>
        <dbReference type="ARBA" id="ARBA00022679"/>
    </source>
</evidence>
<dbReference type="AlphaFoldDB" id="A0AAD6HW57"/>
<keyword evidence="3 11" id="KW-1003">Cell membrane</keyword>
<evidence type="ECO:0000313" key="13">
    <source>
        <dbReference type="EMBL" id="KAJ5740494.1"/>
    </source>
</evidence>
<dbReference type="InterPro" id="IPR004835">
    <property type="entry name" value="Chitin_synth"/>
</dbReference>
<keyword evidence="9 11" id="KW-0961">Cell wall biogenesis/degradation</keyword>
<name>A0AAD6HW57_9EURO</name>
<evidence type="ECO:0000256" key="4">
    <source>
        <dbReference type="ARBA" id="ARBA00022676"/>
    </source>
</evidence>
<reference evidence="13" key="2">
    <citation type="submission" date="2023-01" db="EMBL/GenBank/DDBJ databases">
        <authorList>
            <person name="Petersen C."/>
        </authorList>
    </citation>
    <scope>NUCLEOTIDE SEQUENCE</scope>
    <source>
        <strain evidence="13">IBT 17514</strain>
    </source>
</reference>
<evidence type="ECO:0000256" key="10">
    <source>
        <dbReference type="ARBA" id="ARBA00038055"/>
    </source>
</evidence>
<dbReference type="GO" id="GO:0005886">
    <property type="term" value="C:plasma membrane"/>
    <property type="evidence" value="ECO:0007669"/>
    <property type="project" value="UniProtKB-SubCell"/>
</dbReference>
<evidence type="ECO:0000259" key="12">
    <source>
        <dbReference type="Pfam" id="PF08407"/>
    </source>
</evidence>
<evidence type="ECO:0000256" key="9">
    <source>
        <dbReference type="ARBA" id="ARBA00023316"/>
    </source>
</evidence>
<comment type="caution">
    <text evidence="11">Lacks conserved residue(s) required for the propagation of feature annotation.</text>
</comment>
<dbReference type="GO" id="GO:0030428">
    <property type="term" value="C:cell septum"/>
    <property type="evidence" value="ECO:0007669"/>
    <property type="project" value="TreeGrafter"/>
</dbReference>
<reference evidence="13" key="1">
    <citation type="journal article" date="2023" name="IMA Fungus">
        <title>Comparative genomic study of the Penicillium genus elucidates a diverse pangenome and 15 lateral gene transfer events.</title>
        <authorList>
            <person name="Petersen C."/>
            <person name="Sorensen T."/>
            <person name="Nielsen M.R."/>
            <person name="Sondergaard T.E."/>
            <person name="Sorensen J.L."/>
            <person name="Fitzpatrick D.A."/>
            <person name="Frisvad J.C."/>
            <person name="Nielsen K.L."/>
        </authorList>
    </citation>
    <scope>NUCLEOTIDE SEQUENCE</scope>
    <source>
        <strain evidence="13">IBT 17514</strain>
    </source>
</reference>
<proteinExistence type="inferred from homology"/>
<evidence type="ECO:0000256" key="3">
    <source>
        <dbReference type="ARBA" id="ARBA00022475"/>
    </source>
</evidence>
<dbReference type="InterPro" id="IPR013616">
    <property type="entry name" value="Chitin_synth_N"/>
</dbReference>
<dbReference type="EC" id="2.4.1.16" evidence="2 11"/>
<keyword evidence="5 11" id="KW-0808">Transferase</keyword>
<evidence type="ECO:0000256" key="11">
    <source>
        <dbReference type="RuleBase" id="RU366040"/>
    </source>
</evidence>
<dbReference type="PANTHER" id="PTHR22914">
    <property type="entry name" value="CHITIN SYNTHASE"/>
    <property type="match status" value="1"/>
</dbReference>
<dbReference type="GO" id="GO:0004100">
    <property type="term" value="F:chitin synthase activity"/>
    <property type="evidence" value="ECO:0007669"/>
    <property type="project" value="UniProtKB-UniRule"/>
</dbReference>
<dbReference type="GO" id="GO:0006031">
    <property type="term" value="P:chitin biosynthetic process"/>
    <property type="evidence" value="ECO:0007669"/>
    <property type="project" value="UniProtKB-UniRule"/>
</dbReference>
<comment type="caution">
    <text evidence="13">The sequence shown here is derived from an EMBL/GenBank/DDBJ whole genome shotgun (WGS) entry which is preliminary data.</text>
</comment>
<comment type="similarity">
    <text evidence="10">Belongs to the chitin synthase family. Class III subfamily.</text>
</comment>
<dbReference type="GO" id="GO:0071555">
    <property type="term" value="P:cell wall organization"/>
    <property type="evidence" value="ECO:0007669"/>
    <property type="project" value="UniProtKB-KW"/>
</dbReference>
<evidence type="ECO:0000256" key="1">
    <source>
        <dbReference type="ARBA" id="ARBA00004651"/>
    </source>
</evidence>
<accession>A0AAD6HW57</accession>
<feature type="transmembrane region" description="Helical" evidence="11">
    <location>
        <begin position="482"/>
        <end position="505"/>
    </location>
</feature>
<dbReference type="PANTHER" id="PTHR22914:SF11">
    <property type="entry name" value="CHITIN SYNTHASE B"/>
    <property type="match status" value="1"/>
</dbReference>
<dbReference type="EMBL" id="JAQJAN010000001">
    <property type="protein sequence ID" value="KAJ5740494.1"/>
    <property type="molecule type" value="Genomic_DNA"/>
</dbReference>
<dbReference type="Pfam" id="PF01644">
    <property type="entry name" value="Chitin_synth_1"/>
    <property type="match status" value="2"/>
</dbReference>